<comment type="caution">
    <text evidence="2">The sequence shown here is derived from an EMBL/GenBank/DDBJ whole genome shotgun (WGS) entry which is preliminary data.</text>
</comment>
<proteinExistence type="predicted"/>
<dbReference type="AlphaFoldDB" id="A0A2H0LQN8"/>
<gene>
    <name evidence="2" type="ORF">COV74_03515</name>
</gene>
<dbReference type="Proteomes" id="UP000230859">
    <property type="component" value="Unassembled WGS sequence"/>
</dbReference>
<evidence type="ECO:0000256" key="1">
    <source>
        <dbReference type="SAM" id="SignalP"/>
    </source>
</evidence>
<dbReference type="EMBL" id="PCVY01000033">
    <property type="protein sequence ID" value="PIQ86749.1"/>
    <property type="molecule type" value="Genomic_DNA"/>
</dbReference>
<evidence type="ECO:0000313" key="3">
    <source>
        <dbReference type="Proteomes" id="UP000230859"/>
    </source>
</evidence>
<dbReference type="PROSITE" id="PS51257">
    <property type="entry name" value="PROKAR_LIPOPROTEIN"/>
    <property type="match status" value="1"/>
</dbReference>
<evidence type="ECO:0008006" key="4">
    <source>
        <dbReference type="Google" id="ProtNLM"/>
    </source>
</evidence>
<reference evidence="2 3" key="1">
    <citation type="submission" date="2017-09" db="EMBL/GenBank/DDBJ databases">
        <title>Depth-based differentiation of microbial function through sediment-hosted aquifers and enrichment of novel symbionts in the deep terrestrial subsurface.</title>
        <authorList>
            <person name="Probst A.J."/>
            <person name="Ladd B."/>
            <person name="Jarett J.K."/>
            <person name="Geller-Mcgrath D.E."/>
            <person name="Sieber C.M."/>
            <person name="Emerson J.B."/>
            <person name="Anantharaman K."/>
            <person name="Thomas B.C."/>
            <person name="Malmstrom R."/>
            <person name="Stieglmeier M."/>
            <person name="Klingl A."/>
            <person name="Woyke T."/>
            <person name="Ryan C.M."/>
            <person name="Banfield J.F."/>
        </authorList>
    </citation>
    <scope>NUCLEOTIDE SEQUENCE [LARGE SCALE GENOMIC DNA]</scope>
    <source>
        <strain evidence="2">CG11_big_fil_rev_8_21_14_0_20_45_26</strain>
    </source>
</reference>
<feature type="chain" id="PRO_5013849997" description="DUF302 domain-containing protein" evidence="1">
    <location>
        <begin position="25"/>
        <end position="156"/>
    </location>
</feature>
<evidence type="ECO:0000313" key="2">
    <source>
        <dbReference type="EMBL" id="PIQ86749.1"/>
    </source>
</evidence>
<sequence>MKNLTLVMLLAGLLSGCMSMPAGDQGFIHKMSGNYVAFSRGNYTLAEMQEISSKYNAVTKFAPSHGAIASATESTLTKTLGPSRYMREVASDIQAMMNTDQHWTILILPENRDFMTSIFKLIPDLKKSNPAKIKLMCDPTPELSNEIARLGFVNQT</sequence>
<name>A0A2H0LQN8_9BACT</name>
<organism evidence="2 3">
    <name type="scientific">Candidatus Abzuiibacterium crystallinum</name>
    <dbReference type="NCBI Taxonomy" id="1974748"/>
    <lineage>
        <taxon>Bacteria</taxon>
        <taxon>Pseudomonadati</taxon>
        <taxon>Candidatus Omnitrophota</taxon>
        <taxon>Candidatus Abzuiibacterium</taxon>
    </lineage>
</organism>
<keyword evidence="1" id="KW-0732">Signal</keyword>
<feature type="signal peptide" evidence="1">
    <location>
        <begin position="1"/>
        <end position="24"/>
    </location>
</feature>
<protein>
    <recommendedName>
        <fullName evidence="4">DUF302 domain-containing protein</fullName>
    </recommendedName>
</protein>
<accession>A0A2H0LQN8</accession>